<dbReference type="Proteomes" id="UP001597475">
    <property type="component" value="Unassembled WGS sequence"/>
</dbReference>
<protein>
    <submittedName>
        <fullName evidence="4">AIPR family protein</fullName>
    </submittedName>
</protein>
<organism evidence="4 5">
    <name type="scientific">Deinococcus taklimakanensis</name>
    <dbReference type="NCBI Taxonomy" id="536443"/>
    <lineage>
        <taxon>Bacteria</taxon>
        <taxon>Thermotogati</taxon>
        <taxon>Deinococcota</taxon>
        <taxon>Deinococci</taxon>
        <taxon>Deinococcales</taxon>
        <taxon>Deinococcaceae</taxon>
        <taxon>Deinococcus</taxon>
    </lineage>
</organism>
<reference evidence="5" key="1">
    <citation type="journal article" date="2019" name="Int. J. Syst. Evol. Microbiol.">
        <title>The Global Catalogue of Microorganisms (GCM) 10K type strain sequencing project: providing services to taxonomists for standard genome sequencing and annotation.</title>
        <authorList>
            <consortium name="The Broad Institute Genomics Platform"/>
            <consortium name="The Broad Institute Genome Sequencing Center for Infectious Disease"/>
            <person name="Wu L."/>
            <person name="Ma J."/>
        </authorList>
    </citation>
    <scope>NUCLEOTIDE SEQUENCE [LARGE SCALE GENOMIC DNA]</scope>
    <source>
        <strain evidence="5">KCTC 33842</strain>
    </source>
</reference>
<keyword evidence="5" id="KW-1185">Reference proteome</keyword>
<dbReference type="Pfam" id="PF10592">
    <property type="entry name" value="AIPR"/>
    <property type="match status" value="1"/>
</dbReference>
<feature type="region of interest" description="Disordered" evidence="1">
    <location>
        <begin position="601"/>
        <end position="656"/>
    </location>
</feature>
<dbReference type="RefSeq" id="WP_386843952.1">
    <property type="nucleotide sequence ID" value="NZ_JBHUMK010000022.1"/>
</dbReference>
<dbReference type="InterPro" id="IPR018891">
    <property type="entry name" value="AIPR_C"/>
</dbReference>
<feature type="domain" description="Abortive phage infection protein C-terminal" evidence="2">
    <location>
        <begin position="243"/>
        <end position="553"/>
    </location>
</feature>
<evidence type="ECO:0000259" key="2">
    <source>
        <dbReference type="Pfam" id="PF10592"/>
    </source>
</evidence>
<feature type="domain" description="Abortive infection phage resistance protein N-terminal" evidence="3">
    <location>
        <begin position="36"/>
        <end position="184"/>
    </location>
</feature>
<comment type="caution">
    <text evidence="4">The sequence shown here is derived from an EMBL/GenBank/DDBJ whole genome shotgun (WGS) entry which is preliminary data.</text>
</comment>
<dbReference type="InterPro" id="IPR055101">
    <property type="entry name" value="AIPR_N"/>
</dbReference>
<accession>A0ABW5P282</accession>
<name>A0ABW5P282_9DEIO</name>
<dbReference type="EMBL" id="JBHUMK010000022">
    <property type="protein sequence ID" value="MFD2608958.1"/>
    <property type="molecule type" value="Genomic_DNA"/>
</dbReference>
<sequence length="656" mass="73025">MDTDLINFAARVRDDISTDLDGPGEGGVHRAEALTRLFIDELIEDPRSAPFEDGEVAHYQNARLRASGFALSDAGDSLDLFVTIHRGLVPPEFIPPAEIQTAFRQLGRFLERTLQEENPLHLNLESAMPGYDMALRIHENRQYLGRVQLHLFTDGLVRDQQIEDVTIGRFQVRRHVWDIQRLQRHGAHQHQPQPIVIDMQAMFGQSFACLEMPANGQDYGACLTILPGSALARIYAEHGTRLLERNVRAFLQAGGGVNRGIRQTILREPGRFLAYNNGISATASAVEYVTLPDGRRAISRIHDLQIVNGGQTTASLHRAMVRDRADLGQVHVQAKISIVDRQRMMEMVPLISRYANSQNKVDEADLAANDVFHVRLEQLSHVIWAPVLTDGHQTLWFYERARGQYRDAEAQKTTPAQKRQFRARHPAKQRFTKVDVAKFINTWDGLPDVVSRGNQKNFSAFTVRVGAAGTVDVNRDLFQRLVAMALLSSAAGGMARAYPAYRANIVAYTLSWLVDRSEQRLDLDRIWREQAVPEGLLEIMQAVMISVQHEINTAPAGANVTEWCKKPAAWQHIRSLEVPGTETLTAFMVDEPISLLQTATPEEDAGTPAPPMDDSSAGTPEQLEVLDEESTGETDATPVPVSMSVAALPQLETAAE</sequence>
<evidence type="ECO:0000256" key="1">
    <source>
        <dbReference type="SAM" id="MobiDB-lite"/>
    </source>
</evidence>
<evidence type="ECO:0000259" key="3">
    <source>
        <dbReference type="Pfam" id="PF22879"/>
    </source>
</evidence>
<evidence type="ECO:0000313" key="5">
    <source>
        <dbReference type="Proteomes" id="UP001597475"/>
    </source>
</evidence>
<evidence type="ECO:0000313" key="4">
    <source>
        <dbReference type="EMBL" id="MFD2608958.1"/>
    </source>
</evidence>
<gene>
    <name evidence="4" type="ORF">ACFSR9_05810</name>
</gene>
<proteinExistence type="predicted"/>
<dbReference type="Pfam" id="PF22879">
    <property type="entry name" value="AIPR_N"/>
    <property type="match status" value="1"/>
</dbReference>